<organism evidence="1 2">
    <name type="scientific">Macrostomum lignano</name>
    <dbReference type="NCBI Taxonomy" id="282301"/>
    <lineage>
        <taxon>Eukaryota</taxon>
        <taxon>Metazoa</taxon>
        <taxon>Spiralia</taxon>
        <taxon>Lophotrochozoa</taxon>
        <taxon>Platyhelminthes</taxon>
        <taxon>Rhabditophora</taxon>
        <taxon>Macrostomorpha</taxon>
        <taxon>Macrostomida</taxon>
        <taxon>Macrostomidae</taxon>
        <taxon>Macrostomum</taxon>
    </lineage>
</organism>
<accession>A0A267F7N7</accession>
<name>A0A267F7N7_9PLAT</name>
<feature type="non-terminal residue" evidence="1">
    <location>
        <position position="1"/>
    </location>
</feature>
<comment type="caution">
    <text evidence="1">The sequence shown here is derived from an EMBL/GenBank/DDBJ whole genome shotgun (WGS) entry which is preliminary data.</text>
</comment>
<evidence type="ECO:0000313" key="2">
    <source>
        <dbReference type="Proteomes" id="UP000215902"/>
    </source>
</evidence>
<reference evidence="1 2" key="1">
    <citation type="submission" date="2017-06" db="EMBL/GenBank/DDBJ databases">
        <title>A platform for efficient transgenesis in Macrostomum lignano, a flatworm model organism for stem cell research.</title>
        <authorList>
            <person name="Berezikov E."/>
        </authorList>
    </citation>
    <scope>NUCLEOTIDE SEQUENCE [LARGE SCALE GENOMIC DNA]</scope>
    <source>
        <strain evidence="1">DV1</strain>
        <tissue evidence="1">Whole organism</tissue>
    </source>
</reference>
<sequence>LSQPLQSAMRGVLSAQLSCRTSTASTLWLIHQPSRTLCVGTTDHTQSTSSARDAKSYKKYSSFIKSEPARKQLCVLTLGAKYQILLLNSTKSPEFTARKLARQFPISEQSCASLLSSLRQRELSQMLSDAKLVADHDLIVRRRWRSICQMLRSNRRFLIGYRWLQVLDKLPLMQNACGLHELPGYSAPGDDCLAELARLMNEWRLAQERRQLERQTADL</sequence>
<gene>
    <name evidence="1" type="ORF">BOX15_Mlig031532g2</name>
</gene>
<protein>
    <submittedName>
        <fullName evidence="1">Uncharacterized protein</fullName>
    </submittedName>
</protein>
<evidence type="ECO:0000313" key="1">
    <source>
        <dbReference type="EMBL" id="PAA69766.1"/>
    </source>
</evidence>
<proteinExistence type="predicted"/>
<dbReference type="AlphaFoldDB" id="A0A267F7N7"/>
<dbReference type="Proteomes" id="UP000215902">
    <property type="component" value="Unassembled WGS sequence"/>
</dbReference>
<keyword evidence="2" id="KW-1185">Reference proteome</keyword>
<dbReference type="EMBL" id="NIVC01001293">
    <property type="protein sequence ID" value="PAA69766.1"/>
    <property type="molecule type" value="Genomic_DNA"/>
</dbReference>